<sequence length="120" mass="14151">MQGRAPEVHYLVNRHEYNMGYYLSDDIYLEWATFVKSIPMPQGDKRKLFAQHQEGARKDIERAFGVLQSRFAIIRNPARSWHLDALKRIMDTCIILHNMIVEDERAMKHGYCKTLISTVR</sequence>
<evidence type="ECO:0000313" key="2">
    <source>
        <dbReference type="Proteomes" id="UP000265520"/>
    </source>
</evidence>
<evidence type="ECO:0000313" key="1">
    <source>
        <dbReference type="EMBL" id="MCI23125.1"/>
    </source>
</evidence>
<dbReference type="GO" id="GO:0005840">
    <property type="term" value="C:ribosome"/>
    <property type="evidence" value="ECO:0007669"/>
    <property type="project" value="UniProtKB-KW"/>
</dbReference>
<dbReference type="EMBL" id="LXQA010134242">
    <property type="protein sequence ID" value="MCI23125.1"/>
    <property type="molecule type" value="Genomic_DNA"/>
</dbReference>
<keyword evidence="2" id="KW-1185">Reference proteome</keyword>
<proteinExistence type="predicted"/>
<reference evidence="1 2" key="1">
    <citation type="journal article" date="2018" name="Front. Plant Sci.">
        <title>Red Clover (Trifolium pratense) and Zigzag Clover (T. medium) - A Picture of Genomic Similarities and Differences.</title>
        <authorList>
            <person name="Dluhosova J."/>
            <person name="Istvanek J."/>
            <person name="Nedelnik J."/>
            <person name="Repkova J."/>
        </authorList>
    </citation>
    <scope>NUCLEOTIDE SEQUENCE [LARGE SCALE GENOMIC DNA]</scope>
    <source>
        <strain evidence="2">cv. 10/8</strain>
        <tissue evidence="1">Leaf</tissue>
    </source>
</reference>
<dbReference type="PANTHER" id="PTHR47150:SF7">
    <property type="entry name" value="NUCLEASE"/>
    <property type="match status" value="1"/>
</dbReference>
<name>A0A392QIJ6_9FABA</name>
<dbReference type="AlphaFoldDB" id="A0A392QIJ6"/>
<organism evidence="1 2">
    <name type="scientific">Trifolium medium</name>
    <dbReference type="NCBI Taxonomy" id="97028"/>
    <lineage>
        <taxon>Eukaryota</taxon>
        <taxon>Viridiplantae</taxon>
        <taxon>Streptophyta</taxon>
        <taxon>Embryophyta</taxon>
        <taxon>Tracheophyta</taxon>
        <taxon>Spermatophyta</taxon>
        <taxon>Magnoliopsida</taxon>
        <taxon>eudicotyledons</taxon>
        <taxon>Gunneridae</taxon>
        <taxon>Pentapetalae</taxon>
        <taxon>rosids</taxon>
        <taxon>fabids</taxon>
        <taxon>Fabales</taxon>
        <taxon>Fabaceae</taxon>
        <taxon>Papilionoideae</taxon>
        <taxon>50 kb inversion clade</taxon>
        <taxon>NPAAA clade</taxon>
        <taxon>Hologalegina</taxon>
        <taxon>IRL clade</taxon>
        <taxon>Trifolieae</taxon>
        <taxon>Trifolium</taxon>
    </lineage>
</organism>
<dbReference type="InterPro" id="IPR006912">
    <property type="entry name" value="Harbinger_derived_prot"/>
</dbReference>
<dbReference type="Pfam" id="PF04827">
    <property type="entry name" value="Plant_tran"/>
    <property type="match status" value="1"/>
</dbReference>
<protein>
    <submittedName>
        <fullName evidence="1">Ribosomal protein</fullName>
    </submittedName>
</protein>
<keyword evidence="1" id="KW-0689">Ribosomal protein</keyword>
<accession>A0A392QIJ6</accession>
<dbReference type="PANTHER" id="PTHR47150">
    <property type="entry name" value="OS12G0169200 PROTEIN"/>
    <property type="match status" value="1"/>
</dbReference>
<dbReference type="Proteomes" id="UP000265520">
    <property type="component" value="Unassembled WGS sequence"/>
</dbReference>
<comment type="caution">
    <text evidence="1">The sequence shown here is derived from an EMBL/GenBank/DDBJ whole genome shotgun (WGS) entry which is preliminary data.</text>
</comment>
<keyword evidence="1" id="KW-0687">Ribonucleoprotein</keyword>